<evidence type="ECO:0000313" key="3">
    <source>
        <dbReference type="Proteomes" id="UP000799772"/>
    </source>
</evidence>
<name>A0A9P4IBR5_9PEZI</name>
<evidence type="ECO:0000256" key="1">
    <source>
        <dbReference type="SAM" id="MobiDB-lite"/>
    </source>
</evidence>
<proteinExistence type="predicted"/>
<dbReference type="OrthoDB" id="5373017at2759"/>
<comment type="caution">
    <text evidence="2">The sequence shown here is derived from an EMBL/GenBank/DDBJ whole genome shotgun (WGS) entry which is preliminary data.</text>
</comment>
<dbReference type="EMBL" id="ML978131">
    <property type="protein sequence ID" value="KAF2095642.1"/>
    <property type="molecule type" value="Genomic_DNA"/>
</dbReference>
<feature type="compositionally biased region" description="Low complexity" evidence="1">
    <location>
        <begin position="148"/>
        <end position="164"/>
    </location>
</feature>
<sequence length="628" mass="68828">MDGQAADPLDPSAPYYQPIRGAEFLDPALHQPFVTNGDADFHIAHTEAVHDHDTGFFADPSSNNGGAGHDVVDSNLRSVAVEQPDSNTHLAGLLEAVNTATGVQDATSHDDDDDDQHQDIQLQPHPQTPPTAQLGKRKRTPPPPQPSPNNDSNNPQDNPIPQSPTLITTARAAGVFGTTALFRNHDTHKKSKRPSTAKLYSSLRLTPENFVHLQAAAKSYMLDPTHPERQECVGRRELRGKGEKDEPDMVKLKLFDCVKGFLEVGAGEVYFPGPIVEESGGVTNGEVNEERWVWPRDANQIVSLMTPLMRRMVANERQRLYAVEVRKSGVHKGGRAQSERADGGNSNDVDEPEMWSDHQQTLDPSLDTAPSQQQPLRPQPQIQASKATGAGTAATDISQMLTPPPLPNVKSNVLQFIFIRGQTPLLRFDWPNPSHSPLHSHMTFQKLAQTVLEHVDHIRSTGDFSGPAEYSKKALPSVELARQEARAALRAAESTASGVQQSIEQAISIPSADAENVDEDSTTEPVFDATVDEDPGERLRRELELQMEQRTENSRESLSPGHLPMSDVQDLGAEYSSRTFDDARVDVKAFSPSGLVSILSESEWESAKTDVAEAVWLEGCLRVVVEVH</sequence>
<dbReference type="Proteomes" id="UP000799772">
    <property type="component" value="Unassembled WGS sequence"/>
</dbReference>
<feature type="region of interest" description="Disordered" evidence="1">
    <location>
        <begin position="328"/>
        <end position="391"/>
    </location>
</feature>
<gene>
    <name evidence="2" type="ORF">NA57DRAFT_59628</name>
</gene>
<reference evidence="2" key="1">
    <citation type="journal article" date="2020" name="Stud. Mycol.">
        <title>101 Dothideomycetes genomes: a test case for predicting lifestyles and emergence of pathogens.</title>
        <authorList>
            <person name="Haridas S."/>
            <person name="Albert R."/>
            <person name="Binder M."/>
            <person name="Bloem J."/>
            <person name="Labutti K."/>
            <person name="Salamov A."/>
            <person name="Andreopoulos B."/>
            <person name="Baker S."/>
            <person name="Barry K."/>
            <person name="Bills G."/>
            <person name="Bluhm B."/>
            <person name="Cannon C."/>
            <person name="Castanera R."/>
            <person name="Culley D."/>
            <person name="Daum C."/>
            <person name="Ezra D."/>
            <person name="Gonzalez J."/>
            <person name="Henrissat B."/>
            <person name="Kuo A."/>
            <person name="Liang C."/>
            <person name="Lipzen A."/>
            <person name="Lutzoni F."/>
            <person name="Magnuson J."/>
            <person name="Mondo S."/>
            <person name="Nolan M."/>
            <person name="Ohm R."/>
            <person name="Pangilinan J."/>
            <person name="Park H.-J."/>
            <person name="Ramirez L."/>
            <person name="Alfaro M."/>
            <person name="Sun H."/>
            <person name="Tritt A."/>
            <person name="Yoshinaga Y."/>
            <person name="Zwiers L.-H."/>
            <person name="Turgeon B."/>
            <person name="Goodwin S."/>
            <person name="Spatafora J."/>
            <person name="Crous P."/>
            <person name="Grigoriev I."/>
        </authorList>
    </citation>
    <scope>NUCLEOTIDE SEQUENCE</scope>
    <source>
        <strain evidence="2">CBS 133067</strain>
    </source>
</reference>
<feature type="region of interest" description="Disordered" evidence="1">
    <location>
        <begin position="510"/>
        <end position="568"/>
    </location>
</feature>
<keyword evidence="3" id="KW-1185">Reference proteome</keyword>
<evidence type="ECO:0000313" key="2">
    <source>
        <dbReference type="EMBL" id="KAF2095642.1"/>
    </source>
</evidence>
<dbReference type="AlphaFoldDB" id="A0A9P4IBR5"/>
<protein>
    <submittedName>
        <fullName evidence="2">Uncharacterized protein</fullName>
    </submittedName>
</protein>
<feature type="region of interest" description="Disordered" evidence="1">
    <location>
        <begin position="102"/>
        <end position="164"/>
    </location>
</feature>
<feature type="compositionally biased region" description="Basic and acidic residues" evidence="1">
    <location>
        <begin position="536"/>
        <end position="555"/>
    </location>
</feature>
<accession>A0A9P4IBR5</accession>
<feature type="compositionally biased region" description="Low complexity" evidence="1">
    <location>
        <begin position="370"/>
        <end position="391"/>
    </location>
</feature>
<organism evidence="2 3">
    <name type="scientific">Rhizodiscina lignyota</name>
    <dbReference type="NCBI Taxonomy" id="1504668"/>
    <lineage>
        <taxon>Eukaryota</taxon>
        <taxon>Fungi</taxon>
        <taxon>Dikarya</taxon>
        <taxon>Ascomycota</taxon>
        <taxon>Pezizomycotina</taxon>
        <taxon>Dothideomycetes</taxon>
        <taxon>Pleosporomycetidae</taxon>
        <taxon>Aulographales</taxon>
        <taxon>Rhizodiscinaceae</taxon>
        <taxon>Rhizodiscina</taxon>
    </lineage>
</organism>